<keyword evidence="5 7" id="KW-1133">Transmembrane helix</keyword>
<dbReference type="GO" id="GO:0005802">
    <property type="term" value="C:trans-Golgi network"/>
    <property type="evidence" value="ECO:0007669"/>
    <property type="project" value="TreeGrafter"/>
</dbReference>
<evidence type="ECO:0000313" key="9">
    <source>
        <dbReference type="EMBL" id="SSX19096.1"/>
    </source>
</evidence>
<dbReference type="EMBL" id="UFQT01000055">
    <property type="protein sequence ID" value="SSX19096.1"/>
    <property type="molecule type" value="Genomic_DNA"/>
</dbReference>
<accession>A0A336LM85</accession>
<dbReference type="VEuPathDB" id="VectorBase:CSON012179"/>
<protein>
    <submittedName>
        <fullName evidence="9">CSON012179 protein</fullName>
    </submittedName>
</protein>
<evidence type="ECO:0000256" key="3">
    <source>
        <dbReference type="ARBA" id="ARBA00022729"/>
    </source>
</evidence>
<dbReference type="InterPro" id="IPR018939">
    <property type="entry name" value="Autophagy-rel_prot_27"/>
</dbReference>
<feature type="transmembrane region" description="Helical" evidence="7">
    <location>
        <begin position="170"/>
        <end position="192"/>
    </location>
</feature>
<dbReference type="PANTHER" id="PTHR15071">
    <property type="entry name" value="MANNOSE-6-PHOSPHATE RECEPTOR FAMILY MEMBER"/>
    <property type="match status" value="1"/>
</dbReference>
<evidence type="ECO:0000256" key="1">
    <source>
        <dbReference type="ARBA" id="ARBA00004472"/>
    </source>
</evidence>
<feature type="signal peptide" evidence="8">
    <location>
        <begin position="1"/>
        <end position="16"/>
    </location>
</feature>
<reference evidence="9" key="1">
    <citation type="submission" date="2018-07" db="EMBL/GenBank/DDBJ databases">
        <authorList>
            <person name="Quirk P.G."/>
            <person name="Krulwich T.A."/>
        </authorList>
    </citation>
    <scope>NUCLEOTIDE SEQUENCE</scope>
</reference>
<feature type="chain" id="PRO_5016286661" evidence="8">
    <location>
        <begin position="17"/>
        <end position="242"/>
    </location>
</feature>
<keyword evidence="4" id="KW-0653">Protein transport</keyword>
<evidence type="ECO:0000256" key="5">
    <source>
        <dbReference type="ARBA" id="ARBA00022989"/>
    </source>
</evidence>
<sequence>MKSLFIFLLIIQISLQDPCYFDTGVSSLDLNKLSSLKPFESYRQFDGTLPVNNSQLETFYFHPCTDSKAIQDGCSEPFSLCLKNLTVTMVNSTITFGQPDYKVVGVSSEVKFKEDNNSMFLTFPKYSIQLVCTLSVPLEQSKLVHSVENNLIFYSSAACLKPHEESSHSLGSILLLLLGIAMIVYFIGGYLFKYIMQGSRGFEAFPHYEFWTDLPALVKDGVMFVQNGCRPAAETQDSYESI</sequence>
<dbReference type="OMA" id="FLQNGCR"/>
<gene>
    <name evidence="9" type="primary">CSON012179</name>
</gene>
<dbReference type="GO" id="GO:0000139">
    <property type="term" value="C:Golgi membrane"/>
    <property type="evidence" value="ECO:0007669"/>
    <property type="project" value="UniProtKB-SubCell"/>
</dbReference>
<dbReference type="GO" id="GO:0015031">
    <property type="term" value="P:protein transport"/>
    <property type="evidence" value="ECO:0007669"/>
    <property type="project" value="UniProtKB-KW"/>
</dbReference>
<organism evidence="9">
    <name type="scientific">Culicoides sonorensis</name>
    <name type="common">Biting midge</name>
    <dbReference type="NCBI Taxonomy" id="179676"/>
    <lineage>
        <taxon>Eukaryota</taxon>
        <taxon>Metazoa</taxon>
        <taxon>Ecdysozoa</taxon>
        <taxon>Arthropoda</taxon>
        <taxon>Hexapoda</taxon>
        <taxon>Insecta</taxon>
        <taxon>Pterygota</taxon>
        <taxon>Neoptera</taxon>
        <taxon>Endopterygota</taxon>
        <taxon>Diptera</taxon>
        <taxon>Nematocera</taxon>
        <taxon>Chironomoidea</taxon>
        <taxon>Ceratopogonidae</taxon>
        <taxon>Ceratopogoninae</taxon>
        <taxon>Culicoides</taxon>
        <taxon>Monoculicoides</taxon>
    </lineage>
</organism>
<keyword evidence="2 7" id="KW-0812">Transmembrane</keyword>
<dbReference type="Pfam" id="PF09451">
    <property type="entry name" value="ATG27"/>
    <property type="match status" value="1"/>
</dbReference>
<dbReference type="PANTHER" id="PTHR15071:SF0">
    <property type="entry name" value="MANNOSE 6-PHOSPHATE RECEPTOR-LIKE PROTEIN 1"/>
    <property type="match status" value="1"/>
</dbReference>
<evidence type="ECO:0000256" key="2">
    <source>
        <dbReference type="ARBA" id="ARBA00022692"/>
    </source>
</evidence>
<dbReference type="AlphaFoldDB" id="A0A336LM85"/>
<dbReference type="GO" id="GO:0034045">
    <property type="term" value="C:phagophore assembly site membrane"/>
    <property type="evidence" value="ECO:0007669"/>
    <property type="project" value="UniProtKB-SubCell"/>
</dbReference>
<dbReference type="InterPro" id="IPR009011">
    <property type="entry name" value="Man6P_isomerase_rcpt-bd_dom_sf"/>
</dbReference>
<evidence type="ECO:0000256" key="4">
    <source>
        <dbReference type="ARBA" id="ARBA00022927"/>
    </source>
</evidence>
<dbReference type="SUPFAM" id="SSF50911">
    <property type="entry name" value="Mannose 6-phosphate receptor domain"/>
    <property type="match status" value="1"/>
</dbReference>
<evidence type="ECO:0000256" key="8">
    <source>
        <dbReference type="SAM" id="SignalP"/>
    </source>
</evidence>
<keyword evidence="3 8" id="KW-0732">Signal</keyword>
<proteinExistence type="predicted"/>
<keyword evidence="4" id="KW-0813">Transport</keyword>
<comment type="subcellular location">
    <subcellularLocation>
        <location evidence="1">Preautophagosomal structure membrane</location>
        <topology evidence="1">Single-pass type I membrane protein</topology>
    </subcellularLocation>
</comment>
<keyword evidence="6 7" id="KW-0472">Membrane</keyword>
<evidence type="ECO:0000256" key="7">
    <source>
        <dbReference type="SAM" id="Phobius"/>
    </source>
</evidence>
<evidence type="ECO:0000256" key="6">
    <source>
        <dbReference type="ARBA" id="ARBA00023136"/>
    </source>
</evidence>
<name>A0A336LM85_CULSO</name>